<gene>
    <name evidence="1" type="ORF">UU7_17007</name>
</gene>
<reference evidence="1 2" key="1">
    <citation type="journal article" date="2012" name="J. Bacteriol.">
        <title>Genome sequences for six rhodanobacter strains, isolated from soils and the terrestrial subsurface, with variable denitrification capabilities.</title>
        <authorList>
            <person name="Kostka J.E."/>
            <person name="Green S.J."/>
            <person name="Rishishwar L."/>
            <person name="Prakash O."/>
            <person name="Katz L.S."/>
            <person name="Marino-Ramirez L."/>
            <person name="Jordan I.K."/>
            <person name="Munk C."/>
            <person name="Ivanova N."/>
            <person name="Mikhailova N."/>
            <person name="Watson D.B."/>
            <person name="Brown S.D."/>
            <person name="Palumbo A.V."/>
            <person name="Brooks S.C."/>
        </authorList>
    </citation>
    <scope>NUCLEOTIDE SEQUENCE [LARGE SCALE GENOMIC DNA]</scope>
    <source>
        <strain evidence="1 2">B39</strain>
    </source>
</reference>
<evidence type="ECO:0000313" key="2">
    <source>
        <dbReference type="Proteomes" id="UP000003226"/>
    </source>
</evidence>
<proteinExistence type="predicted"/>
<organism evidence="1 2">
    <name type="scientific">Rhodanobacter spathiphylli B39</name>
    <dbReference type="NCBI Taxonomy" id="1163407"/>
    <lineage>
        <taxon>Bacteria</taxon>
        <taxon>Pseudomonadati</taxon>
        <taxon>Pseudomonadota</taxon>
        <taxon>Gammaproteobacteria</taxon>
        <taxon>Lysobacterales</taxon>
        <taxon>Rhodanobacteraceae</taxon>
        <taxon>Rhodanobacter</taxon>
    </lineage>
</organism>
<dbReference type="Proteomes" id="UP000003226">
    <property type="component" value="Unassembled WGS sequence"/>
</dbReference>
<keyword evidence="2" id="KW-1185">Reference proteome</keyword>
<protein>
    <submittedName>
        <fullName evidence="1">Phage integrase</fullName>
    </submittedName>
</protein>
<dbReference type="AlphaFoldDB" id="I4VPJ0"/>
<dbReference type="EMBL" id="AJXT01000073">
    <property type="protein sequence ID" value="EIL89131.1"/>
    <property type="molecule type" value="Genomic_DNA"/>
</dbReference>
<name>I4VPJ0_9GAMM</name>
<feature type="non-terminal residue" evidence="1">
    <location>
        <position position="30"/>
    </location>
</feature>
<comment type="caution">
    <text evidence="1">The sequence shown here is derived from an EMBL/GenBank/DDBJ whole genome shotgun (WGS) entry which is preliminary data.</text>
</comment>
<evidence type="ECO:0000313" key="1">
    <source>
        <dbReference type="EMBL" id="EIL89131.1"/>
    </source>
</evidence>
<accession>I4VPJ0</accession>
<sequence>MTPLRRRMIDAMVQRGFALRTQESYVDAIV</sequence>